<name>A0A8K0TB85_9PEZI</name>
<dbReference type="Proteomes" id="UP000813385">
    <property type="component" value="Unassembled WGS sequence"/>
</dbReference>
<feature type="domain" description="Fido" evidence="1">
    <location>
        <begin position="1"/>
        <end position="134"/>
    </location>
</feature>
<dbReference type="PROSITE" id="PS51459">
    <property type="entry name" value="FIDO"/>
    <property type="match status" value="1"/>
</dbReference>
<gene>
    <name evidence="2" type="ORF">B0T11DRAFT_330456</name>
</gene>
<dbReference type="InterPro" id="IPR003812">
    <property type="entry name" value="Fido"/>
</dbReference>
<dbReference type="Gene3D" id="1.20.120.1870">
    <property type="entry name" value="Fic/DOC protein, Fido domain"/>
    <property type="match status" value="1"/>
</dbReference>
<keyword evidence="3" id="KW-1185">Reference proteome</keyword>
<dbReference type="AlphaFoldDB" id="A0A8K0TB85"/>
<evidence type="ECO:0000259" key="1">
    <source>
        <dbReference type="PROSITE" id="PS51459"/>
    </source>
</evidence>
<dbReference type="OrthoDB" id="3049701at2759"/>
<accession>A0A8K0TB85</accession>
<evidence type="ECO:0000313" key="2">
    <source>
        <dbReference type="EMBL" id="KAH7358690.1"/>
    </source>
</evidence>
<proteinExistence type="predicted"/>
<dbReference type="NCBIfam" id="TIGR01550">
    <property type="entry name" value="DOC_P1"/>
    <property type="match status" value="1"/>
</dbReference>
<dbReference type="InterPro" id="IPR006440">
    <property type="entry name" value="Doc"/>
</dbReference>
<dbReference type="SUPFAM" id="SSF140931">
    <property type="entry name" value="Fic-like"/>
    <property type="match status" value="1"/>
</dbReference>
<dbReference type="InterPro" id="IPR036597">
    <property type="entry name" value="Fido-like_dom_sf"/>
</dbReference>
<dbReference type="PANTHER" id="PTHR39426:SF1">
    <property type="entry name" value="HOMOLOGY TO DEATH-ON-CURING PROTEIN OF PHAGE P1"/>
    <property type="match status" value="1"/>
</dbReference>
<reference evidence="2" key="1">
    <citation type="journal article" date="2021" name="Nat. Commun.">
        <title>Genetic determinants of endophytism in the Arabidopsis root mycobiome.</title>
        <authorList>
            <person name="Mesny F."/>
            <person name="Miyauchi S."/>
            <person name="Thiergart T."/>
            <person name="Pickel B."/>
            <person name="Atanasova L."/>
            <person name="Karlsson M."/>
            <person name="Huettel B."/>
            <person name="Barry K.W."/>
            <person name="Haridas S."/>
            <person name="Chen C."/>
            <person name="Bauer D."/>
            <person name="Andreopoulos W."/>
            <person name="Pangilinan J."/>
            <person name="LaButti K."/>
            <person name="Riley R."/>
            <person name="Lipzen A."/>
            <person name="Clum A."/>
            <person name="Drula E."/>
            <person name="Henrissat B."/>
            <person name="Kohler A."/>
            <person name="Grigoriev I.V."/>
            <person name="Martin F.M."/>
            <person name="Hacquard S."/>
        </authorList>
    </citation>
    <scope>NUCLEOTIDE SEQUENCE</scope>
    <source>
        <strain evidence="2">MPI-CAGE-AT-0016</strain>
    </source>
</reference>
<evidence type="ECO:0000313" key="3">
    <source>
        <dbReference type="Proteomes" id="UP000813385"/>
    </source>
</evidence>
<dbReference type="InterPro" id="IPR053737">
    <property type="entry name" value="Type_II_TA_Toxin"/>
</dbReference>
<sequence length="141" mass="15666">MSFLGGNRALRFLSANQIATLYEVHVLRPGPSQPTLLQSAADSPPNNCHYGEKDLFRLAGILSERIILNHSFQDGNKRAAFLAADMFLKVNGFKLQKGQFVQNDEEVNEAMKNALLCVASNQWSADELAEHFRSVAKEMGQ</sequence>
<comment type="caution">
    <text evidence="2">The sequence shown here is derived from an EMBL/GenBank/DDBJ whole genome shotgun (WGS) entry which is preliminary data.</text>
</comment>
<dbReference type="GO" id="GO:0016301">
    <property type="term" value="F:kinase activity"/>
    <property type="evidence" value="ECO:0007669"/>
    <property type="project" value="InterPro"/>
</dbReference>
<dbReference type="PANTHER" id="PTHR39426">
    <property type="entry name" value="HOMOLOGY TO DEATH-ON-CURING PROTEIN OF PHAGE P1"/>
    <property type="match status" value="1"/>
</dbReference>
<protein>
    <submittedName>
        <fullName evidence="2">DOC family protein</fullName>
    </submittedName>
</protein>
<organism evidence="2 3">
    <name type="scientific">Plectosphaerella cucumerina</name>
    <dbReference type="NCBI Taxonomy" id="40658"/>
    <lineage>
        <taxon>Eukaryota</taxon>
        <taxon>Fungi</taxon>
        <taxon>Dikarya</taxon>
        <taxon>Ascomycota</taxon>
        <taxon>Pezizomycotina</taxon>
        <taxon>Sordariomycetes</taxon>
        <taxon>Hypocreomycetidae</taxon>
        <taxon>Glomerellales</taxon>
        <taxon>Plectosphaerellaceae</taxon>
        <taxon>Plectosphaerella</taxon>
    </lineage>
</organism>
<dbReference type="EMBL" id="JAGPXD010000004">
    <property type="protein sequence ID" value="KAH7358690.1"/>
    <property type="molecule type" value="Genomic_DNA"/>
</dbReference>
<dbReference type="Pfam" id="PF02661">
    <property type="entry name" value="Fic"/>
    <property type="match status" value="1"/>
</dbReference>